<proteinExistence type="inferred from homology"/>
<dbReference type="InterPro" id="IPR023210">
    <property type="entry name" value="NADP_OxRdtase_dom"/>
</dbReference>
<dbReference type="PANTHER" id="PTHR43827">
    <property type="entry name" value="2,5-DIKETO-D-GLUCONIC ACID REDUCTASE"/>
    <property type="match status" value="1"/>
</dbReference>
<dbReference type="InterPro" id="IPR036812">
    <property type="entry name" value="NAD(P)_OxRdtase_dom_sf"/>
</dbReference>
<keyword evidence="2" id="KW-0521">NADP</keyword>
<dbReference type="PRINTS" id="PR00069">
    <property type="entry name" value="ALDKETRDTASE"/>
</dbReference>
<accession>A0AAV0B9Q0</accession>
<comment type="similarity">
    <text evidence="1">Belongs to the aldo/keto reductase family.</text>
</comment>
<protein>
    <submittedName>
        <fullName evidence="8">NADP-dependent D-sorbitol-6-phosphate dehydrogenase</fullName>
    </submittedName>
</protein>
<dbReference type="GO" id="GO:0016652">
    <property type="term" value="F:oxidoreductase activity, acting on NAD(P)H as acceptor"/>
    <property type="evidence" value="ECO:0007669"/>
    <property type="project" value="InterPro"/>
</dbReference>
<feature type="binding site" evidence="5">
    <location>
        <position position="118"/>
    </location>
    <ligand>
        <name>substrate</name>
    </ligand>
</feature>
<name>A0AAV0B9Q0_PHAPC</name>
<sequence length="300" mass="33508">MSEEASKGSIKLNDGNTVPIIAYGTGTAWFGATGPNGISEQLVDSTQTAISLGFIHLDAARMYGNEKSVGEALIRSGVDREKMFITSKILKEVDNIEETLKKQLEDLRIDKLDLYLIHSPSFDQGPDSSLSLETVWRTMEDLRERGLTKSIGVSNFRIKDLERIKSVARIKPSVNQIEFHPYVWKEAEPLIRYMKREGIALAAYGPQVPIVKATGGTLDPILDELSKKYDLSTGQILLKWARSHGSIVVTTSSKEDRLKSYLDCFRDGQVELSLEDVELIDKVGAENGIKRIFMKHMSET</sequence>
<evidence type="ECO:0000259" key="7">
    <source>
        <dbReference type="Pfam" id="PF00248"/>
    </source>
</evidence>
<dbReference type="Proteomes" id="UP001153365">
    <property type="component" value="Unassembled WGS sequence"/>
</dbReference>
<dbReference type="InterPro" id="IPR020471">
    <property type="entry name" value="AKR"/>
</dbReference>
<evidence type="ECO:0000313" key="9">
    <source>
        <dbReference type="Proteomes" id="UP001153365"/>
    </source>
</evidence>
<dbReference type="PROSITE" id="PS00062">
    <property type="entry name" value="ALDOKETO_REDUCTASE_2"/>
    <property type="match status" value="1"/>
</dbReference>
<feature type="site" description="Lowers pKa of active site Tyr" evidence="6">
    <location>
        <position position="88"/>
    </location>
</feature>
<feature type="domain" description="NADP-dependent oxidoreductase" evidence="7">
    <location>
        <begin position="26"/>
        <end position="206"/>
    </location>
</feature>
<evidence type="ECO:0000313" key="8">
    <source>
        <dbReference type="EMBL" id="CAH7681703.1"/>
    </source>
</evidence>
<dbReference type="PIRSF" id="PIRSF000097">
    <property type="entry name" value="AKR"/>
    <property type="match status" value="1"/>
</dbReference>
<evidence type="ECO:0000256" key="2">
    <source>
        <dbReference type="ARBA" id="ARBA00022857"/>
    </source>
</evidence>
<feature type="active site" description="Proton donor" evidence="4">
    <location>
        <position position="63"/>
    </location>
</feature>
<organism evidence="8 9">
    <name type="scientific">Phakopsora pachyrhizi</name>
    <name type="common">Asian soybean rust disease fungus</name>
    <dbReference type="NCBI Taxonomy" id="170000"/>
    <lineage>
        <taxon>Eukaryota</taxon>
        <taxon>Fungi</taxon>
        <taxon>Dikarya</taxon>
        <taxon>Basidiomycota</taxon>
        <taxon>Pucciniomycotina</taxon>
        <taxon>Pucciniomycetes</taxon>
        <taxon>Pucciniales</taxon>
        <taxon>Phakopsoraceae</taxon>
        <taxon>Phakopsora</taxon>
    </lineage>
</organism>
<evidence type="ECO:0000256" key="5">
    <source>
        <dbReference type="PIRSR" id="PIRSR000097-2"/>
    </source>
</evidence>
<dbReference type="PANTHER" id="PTHR43827:SF3">
    <property type="entry name" value="NADP-DEPENDENT OXIDOREDUCTASE DOMAIN-CONTAINING PROTEIN"/>
    <property type="match status" value="1"/>
</dbReference>
<dbReference type="InterPro" id="IPR018170">
    <property type="entry name" value="Aldo/ket_reductase_CS"/>
</dbReference>
<dbReference type="SUPFAM" id="SSF51430">
    <property type="entry name" value="NAD(P)-linked oxidoreductase"/>
    <property type="match status" value="1"/>
</dbReference>
<keyword evidence="3" id="KW-0560">Oxidoreductase</keyword>
<dbReference type="GO" id="GO:0016616">
    <property type="term" value="F:oxidoreductase activity, acting on the CH-OH group of donors, NAD or NADP as acceptor"/>
    <property type="evidence" value="ECO:0007669"/>
    <property type="project" value="UniProtKB-ARBA"/>
</dbReference>
<reference evidence="8" key="1">
    <citation type="submission" date="2022-06" db="EMBL/GenBank/DDBJ databases">
        <authorList>
            <consortium name="SYNGENTA / RWTH Aachen University"/>
        </authorList>
    </citation>
    <scope>NUCLEOTIDE SEQUENCE</scope>
</reference>
<evidence type="ECO:0000256" key="6">
    <source>
        <dbReference type="PIRSR" id="PIRSR000097-3"/>
    </source>
</evidence>
<dbReference type="EMBL" id="CALTRL010003681">
    <property type="protein sequence ID" value="CAH7681703.1"/>
    <property type="molecule type" value="Genomic_DNA"/>
</dbReference>
<dbReference type="FunFam" id="3.20.20.100:FF:000002">
    <property type="entry name" value="2,5-diketo-D-gluconic acid reductase A"/>
    <property type="match status" value="1"/>
</dbReference>
<evidence type="ECO:0000256" key="3">
    <source>
        <dbReference type="ARBA" id="ARBA00023002"/>
    </source>
</evidence>
<keyword evidence="9" id="KW-1185">Reference proteome</keyword>
<comment type="caution">
    <text evidence="8">The sequence shown here is derived from an EMBL/GenBank/DDBJ whole genome shotgun (WGS) entry which is preliminary data.</text>
</comment>
<evidence type="ECO:0000256" key="4">
    <source>
        <dbReference type="PIRSR" id="PIRSR000097-1"/>
    </source>
</evidence>
<dbReference type="Gene3D" id="3.20.20.100">
    <property type="entry name" value="NADP-dependent oxidoreductase domain"/>
    <property type="match status" value="1"/>
</dbReference>
<dbReference type="InterPro" id="IPR044494">
    <property type="entry name" value="AKR3C2/3"/>
</dbReference>
<dbReference type="AlphaFoldDB" id="A0AAV0B9Q0"/>
<gene>
    <name evidence="8" type="ORF">PPACK8108_LOCUS14343</name>
</gene>
<dbReference type="Pfam" id="PF00248">
    <property type="entry name" value="Aldo_ket_red"/>
    <property type="match status" value="1"/>
</dbReference>
<evidence type="ECO:0000256" key="1">
    <source>
        <dbReference type="ARBA" id="ARBA00007905"/>
    </source>
</evidence>
<dbReference type="CDD" id="cd19120">
    <property type="entry name" value="AKR_AKR3C2-3"/>
    <property type="match status" value="1"/>
</dbReference>